<proteinExistence type="predicted"/>
<organism evidence="1 2">
    <name type="scientific">Anoxybacillus gonensis</name>
    <dbReference type="NCBI Taxonomy" id="198467"/>
    <lineage>
        <taxon>Bacteria</taxon>
        <taxon>Bacillati</taxon>
        <taxon>Bacillota</taxon>
        <taxon>Bacilli</taxon>
        <taxon>Bacillales</taxon>
        <taxon>Anoxybacillaceae</taxon>
        <taxon>Anoxybacillus</taxon>
    </lineage>
</organism>
<keyword evidence="2" id="KW-1185">Reference proteome</keyword>
<accession>A0AAW7TLJ6</accession>
<evidence type="ECO:0008006" key="3">
    <source>
        <dbReference type="Google" id="ProtNLM"/>
    </source>
</evidence>
<evidence type="ECO:0000313" key="1">
    <source>
        <dbReference type="EMBL" id="MDO0878781.1"/>
    </source>
</evidence>
<gene>
    <name evidence="1" type="ORF">NBU54_14035</name>
</gene>
<protein>
    <recommendedName>
        <fullName evidence="3">TubC N-terminal docking domain-containing protein</fullName>
    </recommendedName>
</protein>
<dbReference type="RefSeq" id="WP_035067940.1">
    <property type="nucleotide sequence ID" value="NZ_JAMOGB010000020.1"/>
</dbReference>
<sequence length="131" mass="15499">MICSILRQVEQYGSVLSKEGDRLKVENPGALPDLLKQQIRLHKPKLLEYFSLEEQARNSGWLVYPYGECFEKHVALYSYVFIFAEQNDTYTVWRGTWHDNSHPSKEKIIVEMVDLKTALQRAENYVKWFQK</sequence>
<comment type="caution">
    <text evidence="1">The sequence shown here is derived from an EMBL/GenBank/DDBJ whole genome shotgun (WGS) entry which is preliminary data.</text>
</comment>
<reference evidence="1" key="1">
    <citation type="submission" date="2022-05" db="EMBL/GenBank/DDBJ databases">
        <title>Genome-based reclassification of Anoxybacillus salavatliensis Cihan et al. as a later heterotypic synonym of Anoxybacillus gonensis Belduz et al. 2003.</title>
        <authorList>
            <person name="Inan Bektas K."/>
            <person name="Guler H.I."/>
            <person name="Belduz A.O."/>
            <person name="Canakci S."/>
        </authorList>
    </citation>
    <scope>NUCLEOTIDE SEQUENCE</scope>
    <source>
        <strain evidence="1">NCIMB 13933</strain>
    </source>
</reference>
<dbReference type="AlphaFoldDB" id="A0AAW7TLJ6"/>
<evidence type="ECO:0000313" key="2">
    <source>
        <dbReference type="Proteomes" id="UP001176117"/>
    </source>
</evidence>
<dbReference type="InterPro" id="IPR044894">
    <property type="entry name" value="TubC_N_sf"/>
</dbReference>
<dbReference type="EMBL" id="JAMOGB010000020">
    <property type="protein sequence ID" value="MDO0878781.1"/>
    <property type="molecule type" value="Genomic_DNA"/>
</dbReference>
<dbReference type="Proteomes" id="UP001176117">
    <property type="component" value="Unassembled WGS sequence"/>
</dbReference>
<dbReference type="Gene3D" id="1.10.10.1830">
    <property type="entry name" value="Non-ribosomal peptide synthase, adenylation domain"/>
    <property type="match status" value="1"/>
</dbReference>
<name>A0AAW7TLJ6_9BACL</name>